<dbReference type="SUPFAM" id="SSF51695">
    <property type="entry name" value="PLC-like phosphodiesterases"/>
    <property type="match status" value="1"/>
</dbReference>
<proteinExistence type="evidence at transcript level"/>
<reference evidence="10" key="1">
    <citation type="journal article" date="2016" name="Toxicon">
        <title>Transcriptome analysis of Loxosceles similis venom: description of Loxtox protein family and identification of a new group of Phospholipases D.</title>
        <authorList>
            <person name="Dantas A.E."/>
            <person name="Carmo A.O."/>
            <person name="Horta C.C.R."/>
            <person name="Leal H.G."/>
            <person name="Oliveira-Mendes B.B.R."/>
            <person name="Martins A.P.V."/>
            <person name="Chavez-Olortegui C."/>
            <person name="Kalapothakis E."/>
        </authorList>
    </citation>
    <scope>NUCLEOTIDE SEQUENCE</scope>
    <source>
        <strain evidence="10">Loxtox_s5A</strain>
    </source>
</reference>
<dbReference type="GO" id="GO:0005576">
    <property type="term" value="C:extracellular region"/>
    <property type="evidence" value="ECO:0007669"/>
    <property type="project" value="UniProtKB-SubCell"/>
</dbReference>
<accession>A0A1B2ASA3</accession>
<keyword evidence="6" id="KW-0460">Magnesium</keyword>
<evidence type="ECO:0000256" key="5">
    <source>
        <dbReference type="ARBA" id="ARBA00022723"/>
    </source>
</evidence>
<feature type="signal peptide" evidence="9">
    <location>
        <begin position="1"/>
        <end position="21"/>
    </location>
</feature>
<dbReference type="CDD" id="cd08576">
    <property type="entry name" value="GDPD_like_SMaseD_PLD"/>
    <property type="match status" value="1"/>
</dbReference>
<evidence type="ECO:0000256" key="6">
    <source>
        <dbReference type="ARBA" id="ARBA00022842"/>
    </source>
</evidence>
<dbReference type="GO" id="GO:0016829">
    <property type="term" value="F:lyase activity"/>
    <property type="evidence" value="ECO:0007669"/>
    <property type="project" value="UniProtKB-KW"/>
</dbReference>
<sequence>MYVHLALILGCWTIILQGSEADIVQRADNRRPIWNMGHMVNAVAQINTFLDLGSNALEMDITFNKQAMPVYTYHGTPCDCLRDCLRWEYFSTFVQELRQRTTPGDAKYRQQLILLIFDLKTGSINNNQARTAGINMAQQLLQHYWNNGNNGGRAYIVLSIPYLEHYELVRGFRDTLRGEGQERLLEKVGYDFSGRHQLSSIGEAYKKAGVNGHVWQSDGITNCLPLVDDLPRVREAVRNRDSSNGFINKVYYWTVDKVSTTKKALSAGVDGIMTNKPSVIVDVLNESGIRDKYRLATYEDNPWETFRN</sequence>
<comment type="subcellular location">
    <subcellularLocation>
        <location evidence="3">Secreted</location>
    </subcellularLocation>
</comment>
<keyword evidence="9" id="KW-0732">Signal</keyword>
<dbReference type="GO" id="GO:0008081">
    <property type="term" value="F:phosphoric diester hydrolase activity"/>
    <property type="evidence" value="ECO:0007669"/>
    <property type="project" value="InterPro"/>
</dbReference>
<evidence type="ECO:0000256" key="9">
    <source>
        <dbReference type="SAM" id="SignalP"/>
    </source>
</evidence>
<evidence type="ECO:0000256" key="7">
    <source>
        <dbReference type="ARBA" id="ARBA00023157"/>
    </source>
</evidence>
<dbReference type="Gene3D" id="3.20.20.190">
    <property type="entry name" value="Phosphatidylinositol (PI) phosphodiesterase"/>
    <property type="match status" value="1"/>
</dbReference>
<evidence type="ECO:0000256" key="8">
    <source>
        <dbReference type="ARBA" id="ARBA00023239"/>
    </source>
</evidence>
<dbReference type="EMBL" id="KU891948">
    <property type="protein sequence ID" value="ANY30972.1"/>
    <property type="molecule type" value="mRNA"/>
</dbReference>
<protein>
    <submittedName>
        <fullName evidence="10">Loxtox protein</fullName>
    </submittedName>
</protein>
<feature type="chain" id="PRO_5008534315" evidence="9">
    <location>
        <begin position="22"/>
        <end position="308"/>
    </location>
</feature>
<keyword evidence="7" id="KW-1015">Disulfide bond</keyword>
<organism evidence="10">
    <name type="scientific">Loxosceles similis</name>
    <name type="common">Brazilian brown spider</name>
    <name type="synonym">Loxosceles surata</name>
    <dbReference type="NCBI Taxonomy" id="321804"/>
    <lineage>
        <taxon>Eukaryota</taxon>
        <taxon>Metazoa</taxon>
        <taxon>Ecdysozoa</taxon>
        <taxon>Arthropoda</taxon>
        <taxon>Chelicerata</taxon>
        <taxon>Arachnida</taxon>
        <taxon>Araneae</taxon>
        <taxon>Araneomorphae</taxon>
        <taxon>Haplogynae</taxon>
        <taxon>Scytodoidea</taxon>
        <taxon>Sicariidae</taxon>
        <taxon>Loxosceles</taxon>
    </lineage>
</organism>
<comment type="catalytic activity">
    <reaction evidence="1">
        <text>an N-(acyl)-sphingosylphosphoethanolamine = an N-(acyl)-sphingosyl-1,3-cyclic phosphate + ethanolamine</text>
        <dbReference type="Rhea" id="RHEA:60648"/>
        <dbReference type="ChEBI" id="CHEBI:57603"/>
        <dbReference type="ChEBI" id="CHEBI:143891"/>
        <dbReference type="ChEBI" id="CHEBI:143892"/>
    </reaction>
</comment>
<keyword evidence="4" id="KW-0964">Secreted</keyword>
<evidence type="ECO:0000313" key="10">
    <source>
        <dbReference type="EMBL" id="ANY30972.1"/>
    </source>
</evidence>
<comment type="catalytic activity">
    <reaction evidence="2">
        <text>a 1-acyl-sn-glycero-3-phosphocholine = a 1-acyl-sn-glycero-2,3-cyclic phosphate + choline</text>
        <dbReference type="Rhea" id="RHEA:60700"/>
        <dbReference type="ChEBI" id="CHEBI:15354"/>
        <dbReference type="ChEBI" id="CHEBI:58168"/>
        <dbReference type="ChEBI" id="CHEBI:143947"/>
    </reaction>
</comment>
<evidence type="ECO:0000256" key="1">
    <source>
        <dbReference type="ARBA" id="ARBA00000110"/>
    </source>
</evidence>
<keyword evidence="5" id="KW-0479">Metal-binding</keyword>
<evidence type="ECO:0000256" key="4">
    <source>
        <dbReference type="ARBA" id="ARBA00022525"/>
    </source>
</evidence>
<name>A0A1B2ASA3_LOXSM</name>
<keyword evidence="8" id="KW-0456">Lyase</keyword>
<dbReference type="GO" id="GO:0046872">
    <property type="term" value="F:metal ion binding"/>
    <property type="evidence" value="ECO:0007669"/>
    <property type="project" value="UniProtKB-KW"/>
</dbReference>
<evidence type="ECO:0000256" key="2">
    <source>
        <dbReference type="ARBA" id="ARBA00001142"/>
    </source>
</evidence>
<evidence type="ECO:0000256" key="3">
    <source>
        <dbReference type="ARBA" id="ARBA00004613"/>
    </source>
</evidence>
<dbReference type="AlphaFoldDB" id="A0A1B2ASA3"/>
<dbReference type="InterPro" id="IPR017946">
    <property type="entry name" value="PLC-like_Pdiesterase_TIM-brl"/>
</dbReference>
<dbReference type="GO" id="GO:0006629">
    <property type="term" value="P:lipid metabolic process"/>
    <property type="evidence" value="ECO:0007669"/>
    <property type="project" value="InterPro"/>
</dbReference>